<dbReference type="AlphaFoldDB" id="A0A0M3QYM6"/>
<feature type="non-terminal residue" evidence="1">
    <location>
        <position position="69"/>
    </location>
</feature>
<evidence type="ECO:0000313" key="2">
    <source>
        <dbReference type="Proteomes" id="UP000494163"/>
    </source>
</evidence>
<evidence type="ECO:0000313" key="1">
    <source>
        <dbReference type="EMBL" id="ALC47889.1"/>
    </source>
</evidence>
<organism evidence="1 2">
    <name type="scientific">Drosophila busckii</name>
    <name type="common">Fruit fly</name>
    <dbReference type="NCBI Taxonomy" id="30019"/>
    <lineage>
        <taxon>Eukaryota</taxon>
        <taxon>Metazoa</taxon>
        <taxon>Ecdysozoa</taxon>
        <taxon>Arthropoda</taxon>
        <taxon>Hexapoda</taxon>
        <taxon>Insecta</taxon>
        <taxon>Pterygota</taxon>
        <taxon>Neoptera</taxon>
        <taxon>Endopterygota</taxon>
        <taxon>Diptera</taxon>
        <taxon>Brachycera</taxon>
        <taxon>Muscomorpha</taxon>
        <taxon>Ephydroidea</taxon>
        <taxon>Drosophilidae</taxon>
        <taxon>Drosophila</taxon>
    </lineage>
</organism>
<dbReference type="EMBL" id="CP012526">
    <property type="protein sequence ID" value="ALC47889.1"/>
    <property type="molecule type" value="Genomic_DNA"/>
</dbReference>
<dbReference type="Proteomes" id="UP000494163">
    <property type="component" value="Chromosome 3R"/>
</dbReference>
<name>A0A0M3QYM6_DROBS</name>
<proteinExistence type="predicted"/>
<dbReference type="OMA" id="QVECLEY"/>
<gene>
    <name evidence="1" type="ORF">Dbus_chr3Rg2639</name>
</gene>
<protein>
    <submittedName>
        <fullName evidence="1">CG5538</fullName>
    </submittedName>
</protein>
<reference evidence="1 2" key="1">
    <citation type="submission" date="2015-08" db="EMBL/GenBank/DDBJ databases">
        <title>Ancestral chromatin configuration constrains chromatin evolution on differentiating sex chromosomes in Drosophila.</title>
        <authorList>
            <person name="Zhou Q."/>
            <person name="Bachtrog D."/>
        </authorList>
    </citation>
    <scope>NUCLEOTIDE SEQUENCE [LARGE SCALE GENOMIC DNA]</scope>
    <source>
        <tissue evidence="1">Whole larvae</tissue>
    </source>
</reference>
<sequence length="69" mass="7775">MDNFDVPRKVNRHVLKAICSICQVECLEYAEVSDIHAAVKYSMRNLKPVRNLEDCINASLRALTISGVL</sequence>
<accession>A0A0M3QYM6</accession>
<keyword evidence="2" id="KW-1185">Reference proteome</keyword>